<dbReference type="Proteomes" id="UP000039865">
    <property type="component" value="Unassembled WGS sequence"/>
</dbReference>
<dbReference type="SUPFAM" id="SSF48537">
    <property type="entry name" value="Phospholipase C/P1 nuclease"/>
    <property type="match status" value="1"/>
</dbReference>
<protein>
    <submittedName>
        <fullName evidence="9">S1 p1 nuclease</fullName>
    </submittedName>
</protein>
<keyword evidence="2" id="KW-0540">Nuclease</keyword>
<evidence type="ECO:0000256" key="4">
    <source>
        <dbReference type="ARBA" id="ARBA00022759"/>
    </source>
</evidence>
<dbReference type="InterPro" id="IPR008947">
    <property type="entry name" value="PLipase_C/P1_nuclease_dom_sf"/>
</dbReference>
<sequence length="324" mass="37131">MKIQFSLAIFFIQYICGVSAWMSEGHLIGNNLKFQSYLVSRIAYEKLIKKNPNAFAKASELLSYGSKMNPSFKVSEGDYPFVESSIYADIINFQDGQWQTSWHYVNTPLLEKGSDISQFPEFQFKPENITSAIQGILSWLIQEQGFQNNFVYQTIMQRVENNEKLGQSYALRLLIHYVGDIHQPLHCISKVNKQNPKGDDGAIKINVLDQNGSTTSLHLLSDSLVQNLYRNETLGWAAENLLLGDKVYQGVKENEQVPDAYIKEQLLIFEQRLLVGGYRLAFLIEGLFDRVKSSKENKLFLKQKELINELEPTNLSQKDQQKMP</sequence>
<gene>
    <name evidence="9" type="primary">Contig16780.g17873</name>
    <name evidence="9" type="ORF">STYLEM_9555</name>
</gene>
<feature type="signal peptide" evidence="8">
    <location>
        <begin position="1"/>
        <end position="20"/>
    </location>
</feature>
<keyword evidence="5" id="KW-0378">Hydrolase</keyword>
<evidence type="ECO:0000313" key="9">
    <source>
        <dbReference type="EMBL" id="CDW80553.1"/>
    </source>
</evidence>
<dbReference type="Gene3D" id="1.10.575.10">
    <property type="entry name" value="P1 Nuclease"/>
    <property type="match status" value="2"/>
</dbReference>
<keyword evidence="7" id="KW-0325">Glycoprotein</keyword>
<dbReference type="CDD" id="cd11010">
    <property type="entry name" value="S1-P1_nuclease"/>
    <property type="match status" value="1"/>
</dbReference>
<organism evidence="9 10">
    <name type="scientific">Stylonychia lemnae</name>
    <name type="common">Ciliate</name>
    <dbReference type="NCBI Taxonomy" id="5949"/>
    <lineage>
        <taxon>Eukaryota</taxon>
        <taxon>Sar</taxon>
        <taxon>Alveolata</taxon>
        <taxon>Ciliophora</taxon>
        <taxon>Intramacronucleata</taxon>
        <taxon>Spirotrichea</taxon>
        <taxon>Stichotrichia</taxon>
        <taxon>Sporadotrichida</taxon>
        <taxon>Oxytrichidae</taxon>
        <taxon>Stylonychinae</taxon>
        <taxon>Stylonychia</taxon>
    </lineage>
</organism>
<evidence type="ECO:0000256" key="3">
    <source>
        <dbReference type="ARBA" id="ARBA00022723"/>
    </source>
</evidence>
<dbReference type="PANTHER" id="PTHR33146:SF10">
    <property type="entry name" value="STRAND-SPECIFIC NUCLEASE, PUTATIVE-RELATED"/>
    <property type="match status" value="1"/>
</dbReference>
<keyword evidence="10" id="KW-1185">Reference proteome</keyword>
<evidence type="ECO:0000256" key="6">
    <source>
        <dbReference type="ARBA" id="ARBA00023157"/>
    </source>
</evidence>
<dbReference type="GO" id="GO:0016788">
    <property type="term" value="F:hydrolase activity, acting on ester bonds"/>
    <property type="evidence" value="ECO:0007669"/>
    <property type="project" value="InterPro"/>
</dbReference>
<dbReference type="GO" id="GO:0004519">
    <property type="term" value="F:endonuclease activity"/>
    <property type="evidence" value="ECO:0007669"/>
    <property type="project" value="UniProtKB-KW"/>
</dbReference>
<comment type="similarity">
    <text evidence="1">Belongs to the nuclease type I family.</text>
</comment>
<evidence type="ECO:0000256" key="5">
    <source>
        <dbReference type="ARBA" id="ARBA00022801"/>
    </source>
</evidence>
<evidence type="ECO:0000256" key="8">
    <source>
        <dbReference type="SAM" id="SignalP"/>
    </source>
</evidence>
<keyword evidence="6" id="KW-1015">Disulfide bond</keyword>
<evidence type="ECO:0000256" key="7">
    <source>
        <dbReference type="ARBA" id="ARBA00023180"/>
    </source>
</evidence>
<dbReference type="InParanoid" id="A0A078AIB9"/>
<dbReference type="GO" id="GO:0046872">
    <property type="term" value="F:metal ion binding"/>
    <property type="evidence" value="ECO:0007669"/>
    <property type="project" value="UniProtKB-KW"/>
</dbReference>
<evidence type="ECO:0000313" key="10">
    <source>
        <dbReference type="Proteomes" id="UP000039865"/>
    </source>
</evidence>
<feature type="chain" id="PRO_5001729521" evidence="8">
    <location>
        <begin position="21"/>
        <end position="324"/>
    </location>
</feature>
<dbReference type="PANTHER" id="PTHR33146">
    <property type="entry name" value="ENDONUCLEASE 4"/>
    <property type="match status" value="1"/>
</dbReference>
<keyword evidence="3" id="KW-0479">Metal-binding</keyword>
<reference evidence="9 10" key="1">
    <citation type="submission" date="2014-06" db="EMBL/GenBank/DDBJ databases">
        <authorList>
            <person name="Swart Estienne"/>
        </authorList>
    </citation>
    <scope>NUCLEOTIDE SEQUENCE [LARGE SCALE GENOMIC DNA]</scope>
    <source>
        <strain evidence="9 10">130c</strain>
    </source>
</reference>
<dbReference type="Pfam" id="PF02265">
    <property type="entry name" value="S1-P1_nuclease"/>
    <property type="match status" value="1"/>
</dbReference>
<accession>A0A078AIB9</accession>
<dbReference type="OrthoDB" id="441446at2759"/>
<dbReference type="EMBL" id="CCKQ01009091">
    <property type="protein sequence ID" value="CDW80553.1"/>
    <property type="molecule type" value="Genomic_DNA"/>
</dbReference>
<dbReference type="FunCoup" id="A0A078AIB9">
    <property type="interactions" value="4"/>
</dbReference>
<keyword evidence="4" id="KW-0255">Endonuclease</keyword>
<name>A0A078AIB9_STYLE</name>
<evidence type="ECO:0000256" key="1">
    <source>
        <dbReference type="ARBA" id="ARBA00009547"/>
    </source>
</evidence>
<dbReference type="InterPro" id="IPR003154">
    <property type="entry name" value="S1/P1nuclease"/>
</dbReference>
<dbReference type="GO" id="GO:0006308">
    <property type="term" value="P:DNA catabolic process"/>
    <property type="evidence" value="ECO:0007669"/>
    <property type="project" value="InterPro"/>
</dbReference>
<keyword evidence="8" id="KW-0732">Signal</keyword>
<proteinExistence type="inferred from homology"/>
<dbReference type="AlphaFoldDB" id="A0A078AIB9"/>
<evidence type="ECO:0000256" key="2">
    <source>
        <dbReference type="ARBA" id="ARBA00022722"/>
    </source>
</evidence>
<dbReference type="GO" id="GO:0003676">
    <property type="term" value="F:nucleic acid binding"/>
    <property type="evidence" value="ECO:0007669"/>
    <property type="project" value="InterPro"/>
</dbReference>